<dbReference type="AlphaFoldDB" id="A0A518CNR5"/>
<organism evidence="2 3">
    <name type="scientific">Polystyrenella longa</name>
    <dbReference type="NCBI Taxonomy" id="2528007"/>
    <lineage>
        <taxon>Bacteria</taxon>
        <taxon>Pseudomonadati</taxon>
        <taxon>Planctomycetota</taxon>
        <taxon>Planctomycetia</taxon>
        <taxon>Planctomycetales</taxon>
        <taxon>Planctomycetaceae</taxon>
        <taxon>Polystyrenella</taxon>
    </lineage>
</organism>
<sequence>MKNSRIGLFWLEVVTERAEEQFPEKTPENGYGYNQGRQIPEK</sequence>
<keyword evidence="3" id="KW-1185">Reference proteome</keyword>
<evidence type="ECO:0000313" key="3">
    <source>
        <dbReference type="Proteomes" id="UP000317178"/>
    </source>
</evidence>
<protein>
    <submittedName>
        <fullName evidence="2">Uncharacterized protein</fullName>
    </submittedName>
</protein>
<dbReference type="RefSeq" id="WP_261342276.1">
    <property type="nucleotide sequence ID" value="NZ_CP036281.1"/>
</dbReference>
<proteinExistence type="predicted"/>
<reference evidence="2 3" key="1">
    <citation type="submission" date="2019-02" db="EMBL/GenBank/DDBJ databases">
        <title>Deep-cultivation of Planctomycetes and their phenomic and genomic characterization uncovers novel biology.</title>
        <authorList>
            <person name="Wiegand S."/>
            <person name="Jogler M."/>
            <person name="Boedeker C."/>
            <person name="Pinto D."/>
            <person name="Vollmers J."/>
            <person name="Rivas-Marin E."/>
            <person name="Kohn T."/>
            <person name="Peeters S.H."/>
            <person name="Heuer A."/>
            <person name="Rast P."/>
            <person name="Oberbeckmann S."/>
            <person name="Bunk B."/>
            <person name="Jeske O."/>
            <person name="Meyerdierks A."/>
            <person name="Storesund J.E."/>
            <person name="Kallscheuer N."/>
            <person name="Luecker S."/>
            <person name="Lage O.M."/>
            <person name="Pohl T."/>
            <person name="Merkel B.J."/>
            <person name="Hornburger P."/>
            <person name="Mueller R.-W."/>
            <person name="Bruemmer F."/>
            <person name="Labrenz M."/>
            <person name="Spormann A.M."/>
            <person name="Op den Camp H."/>
            <person name="Overmann J."/>
            <person name="Amann R."/>
            <person name="Jetten M.S.M."/>
            <person name="Mascher T."/>
            <person name="Medema M.H."/>
            <person name="Devos D.P."/>
            <person name="Kaster A.-K."/>
            <person name="Ovreas L."/>
            <person name="Rohde M."/>
            <person name="Galperin M.Y."/>
            <person name="Jogler C."/>
        </authorList>
    </citation>
    <scope>NUCLEOTIDE SEQUENCE [LARGE SCALE GENOMIC DNA]</scope>
    <source>
        <strain evidence="2 3">Pla110</strain>
    </source>
</reference>
<name>A0A518CNR5_9PLAN</name>
<dbReference type="KEGG" id="plon:Pla110_26060"/>
<accession>A0A518CNR5</accession>
<gene>
    <name evidence="2" type="ORF">Pla110_26060</name>
</gene>
<evidence type="ECO:0000313" key="2">
    <source>
        <dbReference type="EMBL" id="QDU80870.1"/>
    </source>
</evidence>
<evidence type="ECO:0000256" key="1">
    <source>
        <dbReference type="SAM" id="MobiDB-lite"/>
    </source>
</evidence>
<dbReference type="Proteomes" id="UP000317178">
    <property type="component" value="Chromosome"/>
</dbReference>
<feature type="region of interest" description="Disordered" evidence="1">
    <location>
        <begin position="19"/>
        <end position="42"/>
    </location>
</feature>
<dbReference type="EMBL" id="CP036281">
    <property type="protein sequence ID" value="QDU80870.1"/>
    <property type="molecule type" value="Genomic_DNA"/>
</dbReference>